<dbReference type="InterPro" id="IPR006311">
    <property type="entry name" value="TAT_signal"/>
</dbReference>
<name>A0A3S4BYB5_9BRAD</name>
<keyword evidence="3" id="KW-1185">Reference proteome</keyword>
<evidence type="ECO:0000313" key="2">
    <source>
        <dbReference type="EMBL" id="VCU10497.1"/>
    </source>
</evidence>
<dbReference type="PROSITE" id="PS51318">
    <property type="entry name" value="TAT"/>
    <property type="match status" value="1"/>
</dbReference>
<dbReference type="InterPro" id="IPR011990">
    <property type="entry name" value="TPR-like_helical_dom_sf"/>
</dbReference>
<gene>
    <name evidence="2" type="primary">esiB_3</name>
    <name evidence="2" type="ORF">RHODGE_RHODGE_04096</name>
</gene>
<dbReference type="PANTHER" id="PTHR11102">
    <property type="entry name" value="SEL-1-LIKE PROTEIN"/>
    <property type="match status" value="1"/>
</dbReference>
<keyword evidence="1" id="KW-0732">Signal</keyword>
<proteinExistence type="predicted"/>
<feature type="signal peptide" evidence="1">
    <location>
        <begin position="1"/>
        <end position="32"/>
    </location>
</feature>
<comment type="caution">
    <text evidence="2">The sequence shown here is derived from an EMBL/GenBank/DDBJ whole genome shotgun (WGS) entry which is preliminary data.</text>
</comment>
<dbReference type="SMART" id="SM00671">
    <property type="entry name" value="SEL1"/>
    <property type="match status" value="2"/>
</dbReference>
<dbReference type="InterPro" id="IPR006597">
    <property type="entry name" value="Sel1-like"/>
</dbReference>
<organism evidence="2 3">
    <name type="scientific">Rhodoplanes serenus</name>
    <dbReference type="NCBI Taxonomy" id="200615"/>
    <lineage>
        <taxon>Bacteria</taxon>
        <taxon>Pseudomonadati</taxon>
        <taxon>Pseudomonadota</taxon>
        <taxon>Alphaproteobacteria</taxon>
        <taxon>Hyphomicrobiales</taxon>
        <taxon>Nitrobacteraceae</taxon>
        <taxon>Rhodoplanes</taxon>
    </lineage>
</organism>
<accession>A0A3S4BYB5</accession>
<dbReference type="InterPro" id="IPR050767">
    <property type="entry name" value="Sel1_AlgK"/>
</dbReference>
<dbReference type="PANTHER" id="PTHR11102:SF160">
    <property type="entry name" value="ERAD-ASSOCIATED E3 UBIQUITIN-PROTEIN LIGASE COMPONENT HRD3"/>
    <property type="match status" value="1"/>
</dbReference>
<evidence type="ECO:0000256" key="1">
    <source>
        <dbReference type="SAM" id="SignalP"/>
    </source>
</evidence>
<dbReference type="AlphaFoldDB" id="A0A3S4BYB5"/>
<sequence>MTRTTRRGMLRIAAWTASTVLVALAVSGPGHAASDPTGGIAGLVRRAERGDPQAQTRLGFLYQIGRGVPQNYVEAARWQTRAACQGEPRAQYLLGLLYDKGHGVPQDYVQAYMWLSLATASAPPGQAEISARIRDAVATKLSPIALAQAQFLAASFRPRREGF</sequence>
<evidence type="ECO:0000313" key="3">
    <source>
        <dbReference type="Proteomes" id="UP000289200"/>
    </source>
</evidence>
<reference evidence="3" key="1">
    <citation type="submission" date="2018-10" db="EMBL/GenBank/DDBJ databases">
        <authorList>
            <person name="Peiro R."/>
            <person name="Begona"/>
            <person name="Cbmso G."/>
            <person name="Lopez M."/>
            <person name="Gonzalez S."/>
            <person name="Sacristan E."/>
            <person name="Castillo E."/>
        </authorList>
    </citation>
    <scope>NUCLEOTIDE SEQUENCE [LARGE SCALE GENOMIC DNA]</scope>
</reference>
<dbReference type="Gene3D" id="1.25.40.10">
    <property type="entry name" value="Tetratricopeptide repeat domain"/>
    <property type="match status" value="1"/>
</dbReference>
<protein>
    <submittedName>
        <fullName evidence="2">Secretory immunoglobulin A-binding protein EsiB</fullName>
    </submittedName>
</protein>
<dbReference type="Proteomes" id="UP000289200">
    <property type="component" value="Unassembled WGS sequence"/>
</dbReference>
<feature type="chain" id="PRO_5018647710" evidence="1">
    <location>
        <begin position="33"/>
        <end position="163"/>
    </location>
</feature>
<dbReference type="SUPFAM" id="SSF81901">
    <property type="entry name" value="HCP-like"/>
    <property type="match status" value="1"/>
</dbReference>
<dbReference type="Pfam" id="PF08238">
    <property type="entry name" value="Sel1"/>
    <property type="match status" value="2"/>
</dbReference>
<dbReference type="EMBL" id="UWOC01000181">
    <property type="protein sequence ID" value="VCU10497.1"/>
    <property type="molecule type" value="Genomic_DNA"/>
</dbReference>